<proteinExistence type="predicted"/>
<organism evidence="1">
    <name type="scientific">Cupriavidus necator</name>
    <name type="common">Alcaligenes eutrophus</name>
    <name type="synonym">Ralstonia eutropha</name>
    <dbReference type="NCBI Taxonomy" id="106590"/>
    <lineage>
        <taxon>Bacteria</taxon>
        <taxon>Pseudomonadati</taxon>
        <taxon>Pseudomonadota</taxon>
        <taxon>Betaproteobacteria</taxon>
        <taxon>Burkholderiales</taxon>
        <taxon>Burkholderiaceae</taxon>
        <taxon>Cupriavidus</taxon>
    </lineage>
</organism>
<evidence type="ECO:0000313" key="1">
    <source>
        <dbReference type="EMBL" id="SCV00576.1"/>
    </source>
</evidence>
<accession>A0A1K0IRL2</accession>
<dbReference type="EMBL" id="FMSH01000523">
    <property type="protein sequence ID" value="SCV00576.1"/>
    <property type="molecule type" value="Genomic_DNA"/>
</dbReference>
<name>A0A1K0IRL2_CUPNE</name>
<dbReference type="AlphaFoldDB" id="A0A1K0IRL2"/>
<reference evidence="1" key="1">
    <citation type="submission" date="2016-09" db="EMBL/GenBank/DDBJ databases">
        <authorList>
            <person name="Capua I."/>
            <person name="De Benedictis P."/>
            <person name="Joannis T."/>
            <person name="Lombin L.H."/>
            <person name="Cattoli G."/>
        </authorList>
    </citation>
    <scope>NUCLEOTIDE SEQUENCE</scope>
    <source>
        <strain evidence="1">B9</strain>
    </source>
</reference>
<sequence>MENRLSSALVYSHRCMHPHKSNRPKYGISDTIALREHQAGVTAAPTLDRKMPHECRAEIDMYVGYPNYEWPLDVQGRRPCYRVFSGRIRSKAGGQHYCLTRSPKEDFESSDRWAGQKLEY</sequence>
<protein>
    <submittedName>
        <fullName evidence="1">Uncharacterized protein</fullName>
    </submittedName>
</protein>
<gene>
    <name evidence="1" type="ORF">CNECB9_740004</name>
</gene>